<reference evidence="5" key="2">
    <citation type="submission" date="2025-08" db="UniProtKB">
        <authorList>
            <consortium name="Ensembl"/>
        </authorList>
    </citation>
    <scope>IDENTIFICATION</scope>
</reference>
<dbReference type="GO" id="GO:0015267">
    <property type="term" value="F:channel activity"/>
    <property type="evidence" value="ECO:0000318"/>
    <property type="project" value="GO_Central"/>
</dbReference>
<dbReference type="EMBL" id="AHAT01021580">
    <property type="status" value="NOT_ANNOTATED_CDS"/>
    <property type="molecule type" value="Genomic_DNA"/>
</dbReference>
<proteinExistence type="inferred from homology"/>
<dbReference type="SUPFAM" id="SSF56854">
    <property type="entry name" value="Bcl-2 inhibitors of programmed cell death"/>
    <property type="match status" value="1"/>
</dbReference>
<dbReference type="OMA" id="EAYLMLH"/>
<reference evidence="5" key="3">
    <citation type="submission" date="2025-09" db="UniProtKB">
        <authorList>
            <consortium name="Ensembl"/>
        </authorList>
    </citation>
    <scope>IDENTIFICATION</scope>
</reference>
<feature type="domain" description="Bcl-2 Bcl-2 homology region 1-3" evidence="4">
    <location>
        <begin position="50"/>
        <end position="157"/>
    </location>
</feature>
<dbReference type="GO" id="GO:0005741">
    <property type="term" value="C:mitochondrial outer membrane"/>
    <property type="evidence" value="ECO:0000318"/>
    <property type="project" value="GO_Central"/>
</dbReference>
<dbReference type="PANTHER" id="PTHR11256:SF32">
    <property type="entry name" value="BCL2-LIKE 16 ISOFORM X1"/>
    <property type="match status" value="1"/>
</dbReference>
<dbReference type="GO" id="GO:0001836">
    <property type="term" value="P:release of cytochrome c from mitochondria"/>
    <property type="evidence" value="ECO:0000318"/>
    <property type="project" value="GO_Central"/>
</dbReference>
<dbReference type="Gene3D" id="1.10.437.10">
    <property type="entry name" value="Blc2-like"/>
    <property type="match status" value="1"/>
</dbReference>
<dbReference type="InParanoid" id="W5M3E7"/>
<dbReference type="FunFam" id="1.10.437.10:FF:000024">
    <property type="entry name" value="BCL-WAV"/>
    <property type="match status" value="1"/>
</dbReference>
<dbReference type="STRING" id="7918.ENSLOCP00000002905"/>
<dbReference type="HOGENOM" id="CLU_1359984_0_0_1"/>
<keyword evidence="3" id="KW-0812">Transmembrane</keyword>
<dbReference type="SMART" id="SM00337">
    <property type="entry name" value="BCL"/>
    <property type="match status" value="1"/>
</dbReference>
<dbReference type="InterPro" id="IPR026298">
    <property type="entry name" value="Bcl-2_fam"/>
</dbReference>
<dbReference type="InterPro" id="IPR036834">
    <property type="entry name" value="Bcl-2-like_sf"/>
</dbReference>
<dbReference type="eggNOG" id="ENOG502RY24">
    <property type="taxonomic scope" value="Eukaryota"/>
</dbReference>
<dbReference type="InterPro" id="IPR046371">
    <property type="entry name" value="Bcl-2_BH1-3"/>
</dbReference>
<keyword evidence="2" id="KW-0053">Apoptosis</keyword>
<keyword evidence="3" id="KW-1133">Transmembrane helix</keyword>
<dbReference type="Ensembl" id="ENSLOCT00000002911.1">
    <property type="protein sequence ID" value="ENSLOCP00000002905.1"/>
    <property type="gene ID" value="ENSLOCG00000002479.1"/>
</dbReference>
<keyword evidence="3" id="KW-0472">Membrane</keyword>
<accession>W5M3E7</accession>
<evidence type="ECO:0000256" key="2">
    <source>
        <dbReference type="ARBA" id="ARBA00022703"/>
    </source>
</evidence>
<feature type="transmembrane region" description="Helical" evidence="3">
    <location>
        <begin position="174"/>
        <end position="195"/>
    </location>
</feature>
<dbReference type="Proteomes" id="UP000018468">
    <property type="component" value="Linkage group LG21"/>
</dbReference>
<evidence type="ECO:0000256" key="3">
    <source>
        <dbReference type="SAM" id="Phobius"/>
    </source>
</evidence>
<dbReference type="GO" id="GO:0008630">
    <property type="term" value="P:intrinsic apoptotic signaling pathway in response to DNA damage"/>
    <property type="evidence" value="ECO:0000318"/>
    <property type="project" value="GO_Central"/>
</dbReference>
<reference evidence="6" key="1">
    <citation type="submission" date="2011-12" db="EMBL/GenBank/DDBJ databases">
        <title>The Draft Genome of Lepisosteus oculatus.</title>
        <authorList>
            <consortium name="The Broad Institute Genome Assembly &amp; Analysis Group"/>
            <consortium name="Computational R&amp;D Group"/>
            <consortium name="and Sequencing Platform"/>
            <person name="Di Palma F."/>
            <person name="Alfoldi J."/>
            <person name="Johnson J."/>
            <person name="Berlin A."/>
            <person name="Gnerre S."/>
            <person name="Jaffe D."/>
            <person name="MacCallum I."/>
            <person name="Young S."/>
            <person name="Walker B.J."/>
            <person name="Lander E.S."/>
            <person name="Lindblad-Toh K."/>
        </authorList>
    </citation>
    <scope>NUCLEOTIDE SEQUENCE [LARGE SCALE GENOMIC DNA]</scope>
</reference>
<dbReference type="EMBL" id="AHAT01021581">
    <property type="status" value="NOT_ANNOTATED_CDS"/>
    <property type="molecule type" value="Genomic_DNA"/>
</dbReference>
<dbReference type="GO" id="GO:0097192">
    <property type="term" value="P:extrinsic apoptotic signaling pathway in absence of ligand"/>
    <property type="evidence" value="ECO:0000318"/>
    <property type="project" value="GO_Central"/>
</dbReference>
<evidence type="ECO:0000259" key="4">
    <source>
        <dbReference type="SMART" id="SM00337"/>
    </source>
</evidence>
<sequence>ESSEAGGAGGLRHPDPLVREGYLLSYDYISYVTGLAPRSRPPPTEAAAALRHAGDDLLLKFPIFFRRWPRLFQGVTAETACPTLLRILDEHFRPRPPGGRPRELAWSAVLSVYVLAGQMALHCQDRGMMGVLPRLQQCVGEYVERVICPAIRRQGGWSGFTSRYCRKQDLESQVWRVCGWTLLLLMTSLLSYLLWKRKLA</sequence>
<comment type="similarity">
    <text evidence="1">Belongs to the Bcl-2 family.</text>
</comment>
<protein>
    <submittedName>
        <fullName evidence="5">Bcl-2-related ovarian killer protein-like</fullName>
    </submittedName>
</protein>
<dbReference type="Pfam" id="PF00452">
    <property type="entry name" value="Bcl-2"/>
    <property type="match status" value="1"/>
</dbReference>
<dbReference type="GO" id="GO:0043065">
    <property type="term" value="P:positive regulation of apoptotic process"/>
    <property type="evidence" value="ECO:0000318"/>
    <property type="project" value="GO_Central"/>
</dbReference>
<evidence type="ECO:0000313" key="5">
    <source>
        <dbReference type="Ensembl" id="ENSLOCP00000002905.1"/>
    </source>
</evidence>
<evidence type="ECO:0000313" key="6">
    <source>
        <dbReference type="Proteomes" id="UP000018468"/>
    </source>
</evidence>
<dbReference type="GeneTree" id="ENSGT00620000089226"/>
<dbReference type="Bgee" id="ENSLOCG00000002479">
    <property type="expression patterns" value="Expressed in muscle tissue and 9 other cell types or tissues"/>
</dbReference>
<dbReference type="InterPro" id="IPR002475">
    <property type="entry name" value="Bcl2-like"/>
</dbReference>
<evidence type="ECO:0000256" key="1">
    <source>
        <dbReference type="ARBA" id="ARBA00009458"/>
    </source>
</evidence>
<organism evidence="5 6">
    <name type="scientific">Lepisosteus oculatus</name>
    <name type="common">Spotted gar</name>
    <dbReference type="NCBI Taxonomy" id="7918"/>
    <lineage>
        <taxon>Eukaryota</taxon>
        <taxon>Metazoa</taxon>
        <taxon>Chordata</taxon>
        <taxon>Craniata</taxon>
        <taxon>Vertebrata</taxon>
        <taxon>Euteleostomi</taxon>
        <taxon>Actinopterygii</taxon>
        <taxon>Neopterygii</taxon>
        <taxon>Holostei</taxon>
        <taxon>Semionotiformes</taxon>
        <taxon>Lepisosteidae</taxon>
        <taxon>Lepisosteus</taxon>
    </lineage>
</organism>
<dbReference type="AlphaFoldDB" id="W5M3E7"/>
<keyword evidence="6" id="KW-1185">Reference proteome</keyword>
<dbReference type="PANTHER" id="PTHR11256">
    <property type="entry name" value="BCL-2 RELATED"/>
    <property type="match status" value="1"/>
</dbReference>
<dbReference type="PROSITE" id="PS50062">
    <property type="entry name" value="BCL2_FAMILY"/>
    <property type="match status" value="1"/>
</dbReference>
<name>W5M3E7_LEPOC</name>